<keyword evidence="4" id="KW-1185">Reference proteome</keyword>
<name>A0ABU2HQE8_9RHOB</name>
<reference evidence="4" key="1">
    <citation type="submission" date="2023-07" db="EMBL/GenBank/DDBJ databases">
        <title>Paracoccus sp. MBLB3053 whole genome sequence.</title>
        <authorList>
            <person name="Hwang C.Y."/>
            <person name="Cho E.-S."/>
            <person name="Seo M.-J."/>
        </authorList>
    </citation>
    <scope>NUCLEOTIDE SEQUENCE [LARGE SCALE GENOMIC DNA]</scope>
    <source>
        <strain evidence="4">MBLB3053</strain>
    </source>
</reference>
<feature type="domain" description="AB hydrolase-1" evidence="2">
    <location>
        <begin position="25"/>
        <end position="265"/>
    </location>
</feature>
<dbReference type="Gene3D" id="3.40.50.1820">
    <property type="entry name" value="alpha/beta hydrolase"/>
    <property type="match status" value="1"/>
</dbReference>
<comment type="caution">
    <text evidence="3">The sequence shown here is derived from an EMBL/GenBank/DDBJ whole genome shotgun (WGS) entry which is preliminary data.</text>
</comment>
<dbReference type="InterPro" id="IPR050266">
    <property type="entry name" value="AB_hydrolase_sf"/>
</dbReference>
<dbReference type="SUPFAM" id="SSF53474">
    <property type="entry name" value="alpha/beta-Hydrolases"/>
    <property type="match status" value="1"/>
</dbReference>
<dbReference type="Proteomes" id="UP001269144">
    <property type="component" value="Unassembled WGS sequence"/>
</dbReference>
<dbReference type="PANTHER" id="PTHR43798">
    <property type="entry name" value="MONOACYLGLYCEROL LIPASE"/>
    <property type="match status" value="1"/>
</dbReference>
<sequence>MDVRHFAADDGARLAYRDQGEGLAVLALPGLTRTGRDFDYLAPHLPGVRLIRPDYRGRGASAWTGAATYSVQQEARDVLELLNHLELEQAAIIGTSRGGIIGMYLAATAANRLHGLCLNDVGPILHRPGLEKIKEYVGRNPAARSYEDLARKLPKLMPEFANVPEGRWLDEVQRHYIETNDGLRINYDPELRESFLSAFEGPDVDLWPLFDAIGDLPLALIHGANSDLLSRDVATEMRRRRPDMVFAEVPDRGHIPFLDEPEAIRAITEWLGKID</sequence>
<evidence type="ECO:0000256" key="1">
    <source>
        <dbReference type="ARBA" id="ARBA00022801"/>
    </source>
</evidence>
<dbReference type="GO" id="GO:0016787">
    <property type="term" value="F:hydrolase activity"/>
    <property type="evidence" value="ECO:0007669"/>
    <property type="project" value="UniProtKB-KW"/>
</dbReference>
<protein>
    <submittedName>
        <fullName evidence="3">Alpha/beta hydrolase</fullName>
    </submittedName>
</protein>
<dbReference type="PANTHER" id="PTHR43798:SF31">
    <property type="entry name" value="AB HYDROLASE SUPERFAMILY PROTEIN YCLE"/>
    <property type="match status" value="1"/>
</dbReference>
<evidence type="ECO:0000259" key="2">
    <source>
        <dbReference type="Pfam" id="PF12697"/>
    </source>
</evidence>
<dbReference type="RefSeq" id="WP_311159450.1">
    <property type="nucleotide sequence ID" value="NZ_JAVQLW010000001.1"/>
</dbReference>
<evidence type="ECO:0000313" key="3">
    <source>
        <dbReference type="EMBL" id="MDS9467272.1"/>
    </source>
</evidence>
<proteinExistence type="predicted"/>
<dbReference type="InterPro" id="IPR029058">
    <property type="entry name" value="AB_hydrolase_fold"/>
</dbReference>
<accession>A0ABU2HQE8</accession>
<dbReference type="EMBL" id="JAVQLW010000001">
    <property type="protein sequence ID" value="MDS9467272.1"/>
    <property type="molecule type" value="Genomic_DNA"/>
</dbReference>
<gene>
    <name evidence="3" type="ORF">RGQ15_06750</name>
</gene>
<organism evidence="3 4">
    <name type="scientific">Paracoccus aurantius</name>
    <dbReference type="NCBI Taxonomy" id="3073814"/>
    <lineage>
        <taxon>Bacteria</taxon>
        <taxon>Pseudomonadati</taxon>
        <taxon>Pseudomonadota</taxon>
        <taxon>Alphaproteobacteria</taxon>
        <taxon>Rhodobacterales</taxon>
        <taxon>Paracoccaceae</taxon>
        <taxon>Paracoccus</taxon>
    </lineage>
</organism>
<keyword evidence="1 3" id="KW-0378">Hydrolase</keyword>
<dbReference type="Pfam" id="PF12697">
    <property type="entry name" value="Abhydrolase_6"/>
    <property type="match status" value="1"/>
</dbReference>
<dbReference type="InterPro" id="IPR000073">
    <property type="entry name" value="AB_hydrolase_1"/>
</dbReference>
<evidence type="ECO:0000313" key="4">
    <source>
        <dbReference type="Proteomes" id="UP001269144"/>
    </source>
</evidence>